<comment type="subcellular location">
    <subcellularLocation>
        <location evidence="1 14">Cell outer membrane</location>
        <topology evidence="1 14">Multi-pass membrane protein</topology>
    </subcellularLocation>
</comment>
<keyword evidence="11 14" id="KW-0472">Membrane</keyword>
<evidence type="ECO:0000256" key="5">
    <source>
        <dbReference type="ARBA" id="ARBA00022496"/>
    </source>
</evidence>
<evidence type="ECO:0000256" key="14">
    <source>
        <dbReference type="PROSITE-ProRule" id="PRU01360"/>
    </source>
</evidence>
<dbReference type="Gene3D" id="2.40.170.20">
    <property type="entry name" value="TonB-dependent receptor, beta-barrel domain"/>
    <property type="match status" value="1"/>
</dbReference>
<feature type="region of interest" description="Disordered" evidence="16">
    <location>
        <begin position="41"/>
        <end position="65"/>
    </location>
</feature>
<evidence type="ECO:0000256" key="13">
    <source>
        <dbReference type="ARBA" id="ARBA00023237"/>
    </source>
</evidence>
<dbReference type="Pfam" id="PF00593">
    <property type="entry name" value="TonB_dep_Rec_b-barrel"/>
    <property type="match status" value="1"/>
</dbReference>
<evidence type="ECO:0000256" key="10">
    <source>
        <dbReference type="ARBA" id="ARBA00023077"/>
    </source>
</evidence>
<evidence type="ECO:0000256" key="16">
    <source>
        <dbReference type="SAM" id="MobiDB-lite"/>
    </source>
</evidence>
<keyword evidence="7 17" id="KW-0732">Signal</keyword>
<reference evidence="21" key="1">
    <citation type="submission" date="2016-10" db="EMBL/GenBank/DDBJ databases">
        <authorList>
            <person name="Varghese N."/>
            <person name="Submissions S."/>
        </authorList>
    </citation>
    <scope>NUCLEOTIDE SEQUENCE [LARGE SCALE GENOMIC DNA]</scope>
    <source>
        <strain evidence="21">DSM 12111</strain>
    </source>
</reference>
<sequence length="705" mass="77901">MLSRKTRLAVAIAAACSFNHALAADRAAVQLDAQTVVGSTADAQPDNYKSQPSSAATKLDLTPRQTPQSMSTITRAQIDDFQLNSINDVLKFTPGITVEEIETDRTYFTSRGFDITNFQFDGVGIPFSSGGQDGAIDLAPYERIEVLRGANGLMSGSGNPSATVNFVRKRPTFKPQAQVDLTAGSWDERRIQADVSGALTDEGTIRGRAVYAHENKNSYLDRYSREVNVFYGVLEADLNPETLFSIGYSLDKNNANSPLWGALPLFDSVGKPTQLSRSTSTAADWSWWNNQEQRTFTELTHNFANGWQAKGSVTYVKKQSDSELFYVFGTPNALMGDGLFGYPSQYSADFHQWIADVSIGGPFSLAGREHELVLGANWYKSKVEELSRYIPGRSVAVSSEQIYNGAFPKPTVWGSSDGGEYEDQQKSLYSAARFSLTDELTFIAGARAITLKTEGFSYGNDRKRKNDTILPYAGLVYDLNDEYSVYASYTEIFNPQKEEGADRQRLDPIEGENYELGIKGELLDGKLNVSAAVFKTKQSNVAESLRFDPVSGKQLYDGADYLSEGYELEVSGEVLPGLQVMGGYTYVDIQNADHSHGRTYAPKHMLRASTVYRIAQHPQLKVGANLSWQDDIYRSISLADGSGGRIEQDDYAVVGLMAAYDIDPNWSVSANLNNLTNEKYLSSLYWEQGFYAAPRNASMTVSWNY</sequence>
<keyword evidence="21" id="KW-1185">Reference proteome</keyword>
<accession>A0A1H4VG82</accession>
<evidence type="ECO:0000256" key="15">
    <source>
        <dbReference type="RuleBase" id="RU003357"/>
    </source>
</evidence>
<dbReference type="PROSITE" id="PS52016">
    <property type="entry name" value="TONB_DEPENDENT_REC_3"/>
    <property type="match status" value="1"/>
</dbReference>
<dbReference type="Proteomes" id="UP000242849">
    <property type="component" value="Unassembled WGS sequence"/>
</dbReference>
<dbReference type="InterPro" id="IPR036942">
    <property type="entry name" value="Beta-barrel_TonB_sf"/>
</dbReference>
<dbReference type="GO" id="GO:0015344">
    <property type="term" value="F:siderophore uptake transmembrane transporter activity"/>
    <property type="evidence" value="ECO:0007669"/>
    <property type="project" value="TreeGrafter"/>
</dbReference>
<keyword evidence="8" id="KW-0408">Iron</keyword>
<dbReference type="EMBL" id="FNSC01000001">
    <property type="protein sequence ID" value="SEC79890.1"/>
    <property type="molecule type" value="Genomic_DNA"/>
</dbReference>
<keyword evidence="12 20" id="KW-0675">Receptor</keyword>
<dbReference type="PANTHER" id="PTHR32552:SF74">
    <property type="entry name" value="HYDROXAMATE SIDEROPHORE RECEPTOR FHUE"/>
    <property type="match status" value="1"/>
</dbReference>
<evidence type="ECO:0000256" key="6">
    <source>
        <dbReference type="ARBA" id="ARBA00022692"/>
    </source>
</evidence>
<evidence type="ECO:0000256" key="2">
    <source>
        <dbReference type="ARBA" id="ARBA00009810"/>
    </source>
</evidence>
<dbReference type="InterPro" id="IPR012910">
    <property type="entry name" value="Plug_dom"/>
</dbReference>
<evidence type="ECO:0000256" key="9">
    <source>
        <dbReference type="ARBA" id="ARBA00023065"/>
    </source>
</evidence>
<dbReference type="CDD" id="cd01347">
    <property type="entry name" value="ligand_gated_channel"/>
    <property type="match status" value="1"/>
</dbReference>
<dbReference type="InterPro" id="IPR000531">
    <property type="entry name" value="Beta-barrel_TonB"/>
</dbReference>
<dbReference type="Pfam" id="PF07715">
    <property type="entry name" value="Plug"/>
    <property type="match status" value="1"/>
</dbReference>
<dbReference type="NCBIfam" id="TIGR01783">
    <property type="entry name" value="TonB-siderophor"/>
    <property type="match status" value="1"/>
</dbReference>
<dbReference type="STRING" id="53406.SAMN05421553_1469"/>
<evidence type="ECO:0000313" key="20">
    <source>
        <dbReference type="EMBL" id="SEC79890.1"/>
    </source>
</evidence>
<keyword evidence="3 14" id="KW-0813">Transport</keyword>
<evidence type="ECO:0000256" key="17">
    <source>
        <dbReference type="SAM" id="SignalP"/>
    </source>
</evidence>
<dbReference type="AlphaFoldDB" id="A0A1H4VG82"/>
<dbReference type="RefSeq" id="WP_090378540.1">
    <property type="nucleotide sequence ID" value="NZ_CP156749.1"/>
</dbReference>
<keyword evidence="9" id="KW-0406">Ion transport</keyword>
<dbReference type="OrthoDB" id="8663017at2"/>
<keyword evidence="5" id="KW-0410">Iron transport</keyword>
<keyword evidence="4 14" id="KW-1134">Transmembrane beta strand</keyword>
<gene>
    <name evidence="20" type="ORF">SAMN05421553_1469</name>
</gene>
<dbReference type="Gene3D" id="2.170.130.10">
    <property type="entry name" value="TonB-dependent receptor, plug domain"/>
    <property type="match status" value="1"/>
</dbReference>
<evidence type="ECO:0000256" key="3">
    <source>
        <dbReference type="ARBA" id="ARBA00022448"/>
    </source>
</evidence>
<feature type="chain" id="PRO_5017276903" evidence="17">
    <location>
        <begin position="24"/>
        <end position="705"/>
    </location>
</feature>
<keyword evidence="10 15" id="KW-0798">TonB box</keyword>
<organism evidence="20 21">
    <name type="scientific">Pseudomonas anguilliseptica</name>
    <dbReference type="NCBI Taxonomy" id="53406"/>
    <lineage>
        <taxon>Bacteria</taxon>
        <taxon>Pseudomonadati</taxon>
        <taxon>Pseudomonadota</taxon>
        <taxon>Gammaproteobacteria</taxon>
        <taxon>Pseudomonadales</taxon>
        <taxon>Pseudomonadaceae</taxon>
        <taxon>Pseudomonas</taxon>
    </lineage>
</organism>
<evidence type="ECO:0000259" key="18">
    <source>
        <dbReference type="Pfam" id="PF00593"/>
    </source>
</evidence>
<dbReference type="InterPro" id="IPR037066">
    <property type="entry name" value="Plug_dom_sf"/>
</dbReference>
<dbReference type="InterPro" id="IPR010105">
    <property type="entry name" value="TonB_sidphr_rcpt"/>
</dbReference>
<feature type="domain" description="TonB-dependent receptor plug" evidence="19">
    <location>
        <begin position="63"/>
        <end position="162"/>
    </location>
</feature>
<evidence type="ECO:0000256" key="7">
    <source>
        <dbReference type="ARBA" id="ARBA00022729"/>
    </source>
</evidence>
<dbReference type="FunFam" id="2.170.130.10:FF:000010">
    <property type="entry name" value="Ferripyoverdine receptor"/>
    <property type="match status" value="1"/>
</dbReference>
<evidence type="ECO:0000256" key="1">
    <source>
        <dbReference type="ARBA" id="ARBA00004571"/>
    </source>
</evidence>
<dbReference type="GO" id="GO:0038023">
    <property type="term" value="F:signaling receptor activity"/>
    <property type="evidence" value="ECO:0007669"/>
    <property type="project" value="InterPro"/>
</dbReference>
<evidence type="ECO:0000256" key="11">
    <source>
        <dbReference type="ARBA" id="ARBA00023136"/>
    </source>
</evidence>
<dbReference type="GO" id="GO:0009279">
    <property type="term" value="C:cell outer membrane"/>
    <property type="evidence" value="ECO:0007669"/>
    <property type="project" value="UniProtKB-SubCell"/>
</dbReference>
<feature type="domain" description="TonB-dependent receptor-like beta-barrel" evidence="18">
    <location>
        <begin position="263"/>
        <end position="675"/>
    </location>
</feature>
<dbReference type="PANTHER" id="PTHR32552">
    <property type="entry name" value="FERRICHROME IRON RECEPTOR-RELATED"/>
    <property type="match status" value="1"/>
</dbReference>
<keyword evidence="6 14" id="KW-0812">Transmembrane</keyword>
<evidence type="ECO:0000256" key="4">
    <source>
        <dbReference type="ARBA" id="ARBA00022452"/>
    </source>
</evidence>
<evidence type="ECO:0000313" key="21">
    <source>
        <dbReference type="Proteomes" id="UP000242849"/>
    </source>
</evidence>
<dbReference type="SUPFAM" id="SSF56935">
    <property type="entry name" value="Porins"/>
    <property type="match status" value="1"/>
</dbReference>
<keyword evidence="13 14" id="KW-0998">Cell outer membrane</keyword>
<evidence type="ECO:0000259" key="19">
    <source>
        <dbReference type="Pfam" id="PF07715"/>
    </source>
</evidence>
<comment type="similarity">
    <text evidence="2 14 15">Belongs to the TonB-dependent receptor family.</text>
</comment>
<evidence type="ECO:0000256" key="8">
    <source>
        <dbReference type="ARBA" id="ARBA00023004"/>
    </source>
</evidence>
<protein>
    <submittedName>
        <fullName evidence="20">Outer-membrane receptor for ferric coprogen and ferric-rhodotorulic acid</fullName>
    </submittedName>
</protein>
<evidence type="ECO:0000256" key="12">
    <source>
        <dbReference type="ARBA" id="ARBA00023170"/>
    </source>
</evidence>
<feature type="compositionally biased region" description="Polar residues" evidence="16">
    <location>
        <begin position="41"/>
        <end position="56"/>
    </location>
</feature>
<feature type="signal peptide" evidence="17">
    <location>
        <begin position="1"/>
        <end position="23"/>
    </location>
</feature>
<dbReference type="InterPro" id="IPR039426">
    <property type="entry name" value="TonB-dep_rcpt-like"/>
</dbReference>
<dbReference type="GO" id="GO:0015891">
    <property type="term" value="P:siderophore transport"/>
    <property type="evidence" value="ECO:0007669"/>
    <property type="project" value="InterPro"/>
</dbReference>
<proteinExistence type="inferred from homology"/>
<name>A0A1H4VG82_PSEAG</name>